<keyword evidence="1" id="KW-0812">Transmembrane</keyword>
<keyword evidence="1" id="KW-1133">Transmembrane helix</keyword>
<feature type="transmembrane region" description="Helical" evidence="1">
    <location>
        <begin position="94"/>
        <end position="113"/>
    </location>
</feature>
<sequence>MCVAKEIDWGDEDERHQLGWCLIRDDHRLRLNKGEAATLTEAQKLRNLLAQWRRRQGQNIKVPRSKAKCLDKQISVKDFPNRTVEGHINDGFKCLYRLVLFLLLLGLLLLHNLDVELQLQQQAKRFFK</sequence>
<proteinExistence type="predicted"/>
<gene>
    <name evidence="2" type="ORF">RJT34_17107</name>
</gene>
<dbReference type="Proteomes" id="UP001359559">
    <property type="component" value="Unassembled WGS sequence"/>
</dbReference>
<evidence type="ECO:0000313" key="3">
    <source>
        <dbReference type="Proteomes" id="UP001359559"/>
    </source>
</evidence>
<name>A0AAN9J8C3_CLITE</name>
<dbReference type="AlphaFoldDB" id="A0AAN9J8C3"/>
<evidence type="ECO:0000256" key="1">
    <source>
        <dbReference type="SAM" id="Phobius"/>
    </source>
</evidence>
<organism evidence="2 3">
    <name type="scientific">Clitoria ternatea</name>
    <name type="common">Butterfly pea</name>
    <dbReference type="NCBI Taxonomy" id="43366"/>
    <lineage>
        <taxon>Eukaryota</taxon>
        <taxon>Viridiplantae</taxon>
        <taxon>Streptophyta</taxon>
        <taxon>Embryophyta</taxon>
        <taxon>Tracheophyta</taxon>
        <taxon>Spermatophyta</taxon>
        <taxon>Magnoliopsida</taxon>
        <taxon>eudicotyledons</taxon>
        <taxon>Gunneridae</taxon>
        <taxon>Pentapetalae</taxon>
        <taxon>rosids</taxon>
        <taxon>fabids</taxon>
        <taxon>Fabales</taxon>
        <taxon>Fabaceae</taxon>
        <taxon>Papilionoideae</taxon>
        <taxon>50 kb inversion clade</taxon>
        <taxon>NPAAA clade</taxon>
        <taxon>indigoferoid/millettioid clade</taxon>
        <taxon>Phaseoleae</taxon>
        <taxon>Clitoria</taxon>
    </lineage>
</organism>
<evidence type="ECO:0000313" key="2">
    <source>
        <dbReference type="EMBL" id="KAK7294220.1"/>
    </source>
</evidence>
<protein>
    <submittedName>
        <fullName evidence="2">Uncharacterized protein</fullName>
    </submittedName>
</protein>
<dbReference type="EMBL" id="JAYKXN010000004">
    <property type="protein sequence ID" value="KAK7294220.1"/>
    <property type="molecule type" value="Genomic_DNA"/>
</dbReference>
<keyword evidence="1" id="KW-0472">Membrane</keyword>
<keyword evidence="3" id="KW-1185">Reference proteome</keyword>
<comment type="caution">
    <text evidence="2">The sequence shown here is derived from an EMBL/GenBank/DDBJ whole genome shotgun (WGS) entry which is preliminary data.</text>
</comment>
<accession>A0AAN9J8C3</accession>
<reference evidence="2 3" key="1">
    <citation type="submission" date="2024-01" db="EMBL/GenBank/DDBJ databases">
        <title>The genomes of 5 underutilized Papilionoideae crops provide insights into root nodulation and disease resistance.</title>
        <authorList>
            <person name="Yuan L."/>
        </authorList>
    </citation>
    <scope>NUCLEOTIDE SEQUENCE [LARGE SCALE GENOMIC DNA]</scope>
    <source>
        <strain evidence="2">LY-2023</strain>
        <tissue evidence="2">Leaf</tissue>
    </source>
</reference>